<evidence type="ECO:0000313" key="1">
    <source>
        <dbReference type="EMBL" id="EFE50543.1"/>
    </source>
</evidence>
<accession>D4DNR7</accession>
<dbReference type="AlphaFoldDB" id="D4DNR7"/>
<dbReference type="EMBL" id="ADBF01000016">
    <property type="protein sequence ID" value="EFE50543.1"/>
    <property type="molecule type" value="Genomic_DNA"/>
</dbReference>
<gene>
    <name evidence="1" type="ORF">NEIELOOT_00701</name>
</gene>
<comment type="caution">
    <text evidence="1">The sequence shown here is derived from an EMBL/GenBank/DDBJ whole genome shotgun (WGS) entry which is preliminary data.</text>
</comment>
<dbReference type="Proteomes" id="UP000005536">
    <property type="component" value="Unassembled WGS sequence"/>
</dbReference>
<protein>
    <submittedName>
        <fullName evidence="1">Uncharacterized protein</fullName>
    </submittedName>
</protein>
<name>D4DNR7_NEIEG</name>
<sequence length="52" mass="6353">MDSSCRKPKLRCAHDNMNLHEMAKIKVRGFPRHRKYYFRRPLQQLLIRLEAV</sequence>
<reference evidence="1 2" key="1">
    <citation type="submission" date="2010-02" db="EMBL/GenBank/DDBJ databases">
        <authorList>
            <person name="Weinstock G."/>
            <person name="Sodergren E."/>
            <person name="Clifton S."/>
            <person name="Fulton L."/>
            <person name="Fulton B."/>
            <person name="Courtney L."/>
            <person name="Fronick C."/>
            <person name="Harrison M."/>
            <person name="Strong C."/>
            <person name="Farmer C."/>
            <person name="Delahaunty K."/>
            <person name="Markovic C."/>
            <person name="Hall O."/>
            <person name="Minx P."/>
            <person name="Tomlinson C."/>
            <person name="Mitreva M."/>
            <person name="Nelson J."/>
            <person name="Hou S."/>
            <person name="Wollam A."/>
            <person name="Pepin K.H."/>
            <person name="Johnson M."/>
            <person name="Bhonagiri V."/>
            <person name="Zhang X."/>
            <person name="Suruliraj S."/>
            <person name="Warren W."/>
            <person name="Chinwalla A."/>
            <person name="Mardis E.R."/>
            <person name="Wilson R.K."/>
        </authorList>
    </citation>
    <scope>NUCLEOTIDE SEQUENCE [LARGE SCALE GENOMIC DNA]</scope>
    <source>
        <strain evidence="1 2">ATCC 29315</strain>
    </source>
</reference>
<evidence type="ECO:0000313" key="2">
    <source>
        <dbReference type="Proteomes" id="UP000005536"/>
    </source>
</evidence>
<organism evidence="1 2">
    <name type="scientific">Neisseria elongata subsp. glycolytica ATCC 29315</name>
    <dbReference type="NCBI Taxonomy" id="546263"/>
    <lineage>
        <taxon>Bacteria</taxon>
        <taxon>Pseudomonadati</taxon>
        <taxon>Pseudomonadota</taxon>
        <taxon>Betaproteobacteria</taxon>
        <taxon>Neisseriales</taxon>
        <taxon>Neisseriaceae</taxon>
        <taxon>Neisseria</taxon>
    </lineage>
</organism>
<proteinExistence type="predicted"/>